<keyword evidence="2" id="KW-1133">Transmembrane helix</keyword>
<evidence type="ECO:0000313" key="3">
    <source>
        <dbReference type="EMBL" id="KAK4362401.1"/>
    </source>
</evidence>
<feature type="region of interest" description="Disordered" evidence="1">
    <location>
        <begin position="53"/>
        <end position="76"/>
    </location>
</feature>
<dbReference type="EMBL" id="JAVYJV010000009">
    <property type="protein sequence ID" value="KAK4362401.1"/>
    <property type="molecule type" value="Genomic_DNA"/>
</dbReference>
<gene>
    <name evidence="3" type="ORF">RND71_017642</name>
</gene>
<accession>A0AAE1S2P6</accession>
<evidence type="ECO:0000256" key="2">
    <source>
        <dbReference type="SAM" id="Phobius"/>
    </source>
</evidence>
<comment type="caution">
    <text evidence="3">The sequence shown here is derived from an EMBL/GenBank/DDBJ whole genome shotgun (WGS) entry which is preliminary data.</text>
</comment>
<protein>
    <submittedName>
        <fullName evidence="3">Uncharacterized protein</fullName>
    </submittedName>
</protein>
<evidence type="ECO:0000313" key="4">
    <source>
        <dbReference type="Proteomes" id="UP001291623"/>
    </source>
</evidence>
<reference evidence="3" key="1">
    <citation type="submission" date="2023-12" db="EMBL/GenBank/DDBJ databases">
        <title>Genome assembly of Anisodus tanguticus.</title>
        <authorList>
            <person name="Wang Y.-J."/>
        </authorList>
    </citation>
    <scope>NUCLEOTIDE SEQUENCE</scope>
    <source>
        <strain evidence="3">KB-2021</strain>
        <tissue evidence="3">Leaf</tissue>
    </source>
</reference>
<keyword evidence="2" id="KW-0812">Transmembrane</keyword>
<keyword evidence="2" id="KW-0472">Membrane</keyword>
<keyword evidence="4" id="KW-1185">Reference proteome</keyword>
<organism evidence="3 4">
    <name type="scientific">Anisodus tanguticus</name>
    <dbReference type="NCBI Taxonomy" id="243964"/>
    <lineage>
        <taxon>Eukaryota</taxon>
        <taxon>Viridiplantae</taxon>
        <taxon>Streptophyta</taxon>
        <taxon>Embryophyta</taxon>
        <taxon>Tracheophyta</taxon>
        <taxon>Spermatophyta</taxon>
        <taxon>Magnoliopsida</taxon>
        <taxon>eudicotyledons</taxon>
        <taxon>Gunneridae</taxon>
        <taxon>Pentapetalae</taxon>
        <taxon>asterids</taxon>
        <taxon>lamiids</taxon>
        <taxon>Solanales</taxon>
        <taxon>Solanaceae</taxon>
        <taxon>Solanoideae</taxon>
        <taxon>Hyoscyameae</taxon>
        <taxon>Anisodus</taxon>
    </lineage>
</organism>
<name>A0AAE1S2P6_9SOLA</name>
<feature type="transmembrane region" description="Helical" evidence="2">
    <location>
        <begin position="12"/>
        <end position="34"/>
    </location>
</feature>
<dbReference type="AlphaFoldDB" id="A0AAE1S2P6"/>
<dbReference type="Proteomes" id="UP001291623">
    <property type="component" value="Unassembled WGS sequence"/>
</dbReference>
<sequence length="76" mass="8782">MEDFLSPSHMSTILLDTIMYFCVYICTIAASLSLHEPKAITRSIIDELQKKARSIKGSHENNKQHKEKGEEEFKNR</sequence>
<feature type="compositionally biased region" description="Basic and acidic residues" evidence="1">
    <location>
        <begin position="57"/>
        <end position="76"/>
    </location>
</feature>
<proteinExistence type="predicted"/>
<evidence type="ECO:0000256" key="1">
    <source>
        <dbReference type="SAM" id="MobiDB-lite"/>
    </source>
</evidence>